<keyword evidence="3" id="KW-1185">Reference proteome</keyword>
<accession>A0AAE1F8L3</accession>
<evidence type="ECO:0000313" key="2">
    <source>
        <dbReference type="EMBL" id="KAK3868248.1"/>
    </source>
</evidence>
<organism evidence="2 3">
    <name type="scientific">Petrolisthes cinctipes</name>
    <name type="common">Flat porcelain crab</name>
    <dbReference type="NCBI Taxonomy" id="88211"/>
    <lineage>
        <taxon>Eukaryota</taxon>
        <taxon>Metazoa</taxon>
        <taxon>Ecdysozoa</taxon>
        <taxon>Arthropoda</taxon>
        <taxon>Crustacea</taxon>
        <taxon>Multicrustacea</taxon>
        <taxon>Malacostraca</taxon>
        <taxon>Eumalacostraca</taxon>
        <taxon>Eucarida</taxon>
        <taxon>Decapoda</taxon>
        <taxon>Pleocyemata</taxon>
        <taxon>Anomura</taxon>
        <taxon>Galatheoidea</taxon>
        <taxon>Porcellanidae</taxon>
        <taxon>Petrolisthes</taxon>
    </lineage>
</organism>
<name>A0AAE1F8L3_PETCI</name>
<sequence>MYMVDELKRFNRAAVIGILPRLGASPHALSKAIGVNERPEDMCTPLRVRFVDPYNVFYGRADLYLLDEVHLNKRGKEVFRDMMIIDVILNEKILIIESLKTMNKTNMKLFCQKQIGGVKGRQTQAITSLSSSCHARTAGQQARANPRAPTPQGRLQQLPGLTLPLETVENIRSQQQPGTIPSPPVSVLHTWLQPSGSLSPLPPVYVCYLDHQKRGTTTLSVRDPPASPGQQTADVCV</sequence>
<feature type="region of interest" description="Disordered" evidence="1">
    <location>
        <begin position="218"/>
        <end position="237"/>
    </location>
</feature>
<gene>
    <name evidence="2" type="ORF">Pcinc_026344</name>
</gene>
<proteinExistence type="predicted"/>
<protein>
    <submittedName>
        <fullName evidence="2">Uncharacterized protein</fullName>
    </submittedName>
</protein>
<reference evidence="2" key="1">
    <citation type="submission" date="2023-10" db="EMBL/GenBank/DDBJ databases">
        <title>Genome assemblies of two species of porcelain crab, Petrolisthes cinctipes and Petrolisthes manimaculis (Anomura: Porcellanidae).</title>
        <authorList>
            <person name="Angst P."/>
        </authorList>
    </citation>
    <scope>NUCLEOTIDE SEQUENCE</scope>
    <source>
        <strain evidence="2">PB745_01</strain>
        <tissue evidence="2">Gill</tissue>
    </source>
</reference>
<evidence type="ECO:0000313" key="3">
    <source>
        <dbReference type="Proteomes" id="UP001286313"/>
    </source>
</evidence>
<dbReference type="Gene3D" id="3.40.50.12700">
    <property type="match status" value="1"/>
</dbReference>
<dbReference type="EMBL" id="JAWQEG010003056">
    <property type="protein sequence ID" value="KAK3868248.1"/>
    <property type="molecule type" value="Genomic_DNA"/>
</dbReference>
<dbReference type="Proteomes" id="UP001286313">
    <property type="component" value="Unassembled WGS sequence"/>
</dbReference>
<evidence type="ECO:0000256" key="1">
    <source>
        <dbReference type="SAM" id="MobiDB-lite"/>
    </source>
</evidence>
<dbReference type="SUPFAM" id="SSF52266">
    <property type="entry name" value="SGNH hydrolase"/>
    <property type="match status" value="1"/>
</dbReference>
<feature type="compositionally biased region" description="Polar residues" evidence="1">
    <location>
        <begin position="228"/>
        <end position="237"/>
    </location>
</feature>
<comment type="caution">
    <text evidence="2">The sequence shown here is derived from an EMBL/GenBank/DDBJ whole genome shotgun (WGS) entry which is preliminary data.</text>
</comment>
<dbReference type="AlphaFoldDB" id="A0AAE1F8L3"/>